<organism evidence="1 2">
    <name type="scientific">Rubus argutus</name>
    <name type="common">Southern blackberry</name>
    <dbReference type="NCBI Taxonomy" id="59490"/>
    <lineage>
        <taxon>Eukaryota</taxon>
        <taxon>Viridiplantae</taxon>
        <taxon>Streptophyta</taxon>
        <taxon>Embryophyta</taxon>
        <taxon>Tracheophyta</taxon>
        <taxon>Spermatophyta</taxon>
        <taxon>Magnoliopsida</taxon>
        <taxon>eudicotyledons</taxon>
        <taxon>Gunneridae</taxon>
        <taxon>Pentapetalae</taxon>
        <taxon>rosids</taxon>
        <taxon>fabids</taxon>
        <taxon>Rosales</taxon>
        <taxon>Rosaceae</taxon>
        <taxon>Rosoideae</taxon>
        <taxon>Rosoideae incertae sedis</taxon>
        <taxon>Rubus</taxon>
    </lineage>
</organism>
<dbReference type="EMBL" id="JBEDUW010000003">
    <property type="protein sequence ID" value="KAK9936839.1"/>
    <property type="molecule type" value="Genomic_DNA"/>
</dbReference>
<proteinExistence type="predicted"/>
<dbReference type="Proteomes" id="UP001457282">
    <property type="component" value="Unassembled WGS sequence"/>
</dbReference>
<protein>
    <submittedName>
        <fullName evidence="1">Uncharacterized protein</fullName>
    </submittedName>
</protein>
<accession>A0AAW1XL66</accession>
<sequence length="163" mass="18599">MHDESVALMIQAINVRDLLIDTEEKYELPGRVGYRQLKREDDGDALGCGVFGSRVVFPDGEVGKKEPNELYFFETNPRIFLLGQKPKAYVCRFALSEKLWRTYAGDLRLPFTIGPTPALVVEDCNYRHNILQFGLPKKHVCMIGAYVLQSVTCYTRTKLITLH</sequence>
<evidence type="ECO:0000313" key="1">
    <source>
        <dbReference type="EMBL" id="KAK9936839.1"/>
    </source>
</evidence>
<comment type="caution">
    <text evidence="1">The sequence shown here is derived from an EMBL/GenBank/DDBJ whole genome shotgun (WGS) entry which is preliminary data.</text>
</comment>
<name>A0AAW1XL66_RUBAR</name>
<gene>
    <name evidence="1" type="ORF">M0R45_013662</name>
</gene>
<evidence type="ECO:0000313" key="2">
    <source>
        <dbReference type="Proteomes" id="UP001457282"/>
    </source>
</evidence>
<keyword evidence="2" id="KW-1185">Reference proteome</keyword>
<dbReference type="AlphaFoldDB" id="A0AAW1XL66"/>
<reference evidence="1 2" key="1">
    <citation type="journal article" date="2023" name="G3 (Bethesda)">
        <title>A chromosome-length genome assembly and annotation of blackberry (Rubus argutus, cv. 'Hillquist').</title>
        <authorList>
            <person name="Bruna T."/>
            <person name="Aryal R."/>
            <person name="Dudchenko O."/>
            <person name="Sargent D.J."/>
            <person name="Mead D."/>
            <person name="Buti M."/>
            <person name="Cavallini A."/>
            <person name="Hytonen T."/>
            <person name="Andres J."/>
            <person name="Pham M."/>
            <person name="Weisz D."/>
            <person name="Mascagni F."/>
            <person name="Usai G."/>
            <person name="Natali L."/>
            <person name="Bassil N."/>
            <person name="Fernandez G.E."/>
            <person name="Lomsadze A."/>
            <person name="Armour M."/>
            <person name="Olukolu B."/>
            <person name="Poorten T."/>
            <person name="Britton C."/>
            <person name="Davik J."/>
            <person name="Ashrafi H."/>
            <person name="Aiden E.L."/>
            <person name="Borodovsky M."/>
            <person name="Worthington M."/>
        </authorList>
    </citation>
    <scope>NUCLEOTIDE SEQUENCE [LARGE SCALE GENOMIC DNA]</scope>
    <source>
        <strain evidence="1">PI 553951</strain>
    </source>
</reference>